<dbReference type="InterPro" id="IPR024079">
    <property type="entry name" value="MetalloPept_cat_dom_sf"/>
</dbReference>
<dbReference type="Gene3D" id="2.60.40.2970">
    <property type="match status" value="1"/>
</dbReference>
<dbReference type="SUPFAM" id="SSF55486">
    <property type="entry name" value="Metalloproteases ('zincins'), catalytic domain"/>
    <property type="match status" value="1"/>
</dbReference>
<evidence type="ECO:0000256" key="7">
    <source>
        <dbReference type="ARBA" id="ARBA00023049"/>
    </source>
</evidence>
<dbReference type="GO" id="GO:0004222">
    <property type="term" value="F:metalloendopeptidase activity"/>
    <property type="evidence" value="ECO:0007669"/>
    <property type="project" value="InterPro"/>
</dbReference>
<reference evidence="10 11" key="1">
    <citation type="submission" date="2016-10" db="EMBL/GenBank/DDBJ databases">
        <title>Genome sequence of the basidiomycete white-rot fungus Trametes pubescens.</title>
        <authorList>
            <person name="Makela M.R."/>
            <person name="Granchi Z."/>
            <person name="Peng M."/>
            <person name="De Vries R.P."/>
            <person name="Grigoriev I."/>
            <person name="Riley R."/>
            <person name="Hilden K."/>
        </authorList>
    </citation>
    <scope>NUCLEOTIDE SEQUENCE [LARGE SCALE GENOMIC DNA]</scope>
    <source>
        <strain evidence="10 11">FBCC735</strain>
    </source>
</reference>
<feature type="chain" id="PRO_5012499416" evidence="8">
    <location>
        <begin position="23"/>
        <end position="351"/>
    </location>
</feature>
<evidence type="ECO:0000313" key="10">
    <source>
        <dbReference type="EMBL" id="OJT08974.1"/>
    </source>
</evidence>
<evidence type="ECO:0000256" key="3">
    <source>
        <dbReference type="ARBA" id="ARBA00022670"/>
    </source>
</evidence>
<protein>
    <submittedName>
        <fullName evidence="10">Peptidyl-Lys metalloendopeptidase</fullName>
    </submittedName>
</protein>
<comment type="similarity">
    <text evidence="2">Belongs to the peptidase M35 family.</text>
</comment>
<keyword evidence="4" id="KW-0479">Metal-binding</keyword>
<keyword evidence="11" id="KW-1185">Reference proteome</keyword>
<dbReference type="EMBL" id="MNAD01000991">
    <property type="protein sequence ID" value="OJT08974.1"/>
    <property type="molecule type" value="Genomic_DNA"/>
</dbReference>
<comment type="caution">
    <text evidence="10">The sequence shown here is derived from an EMBL/GenBank/DDBJ whole genome shotgun (WGS) entry which is preliminary data.</text>
</comment>
<accession>A0A1M2VMZ5</accession>
<dbReference type="OrthoDB" id="412874at2759"/>
<proteinExistence type="inferred from homology"/>
<evidence type="ECO:0000259" key="9">
    <source>
        <dbReference type="SMART" id="SM01351"/>
    </source>
</evidence>
<dbReference type="CDD" id="cd11306">
    <property type="entry name" value="M35_peptidyl-Lys"/>
    <property type="match status" value="1"/>
</dbReference>
<dbReference type="Gene3D" id="3.40.390.10">
    <property type="entry name" value="Collagenase (Catalytic Domain)"/>
    <property type="match status" value="1"/>
</dbReference>
<evidence type="ECO:0000313" key="11">
    <source>
        <dbReference type="Proteomes" id="UP000184267"/>
    </source>
</evidence>
<feature type="domain" description="Lysine-specific metallo-endopeptidase" evidence="9">
    <location>
        <begin position="213"/>
        <end position="345"/>
    </location>
</feature>
<organism evidence="10 11">
    <name type="scientific">Trametes pubescens</name>
    <name type="common">White-rot fungus</name>
    <dbReference type="NCBI Taxonomy" id="154538"/>
    <lineage>
        <taxon>Eukaryota</taxon>
        <taxon>Fungi</taxon>
        <taxon>Dikarya</taxon>
        <taxon>Basidiomycota</taxon>
        <taxon>Agaricomycotina</taxon>
        <taxon>Agaricomycetes</taxon>
        <taxon>Polyporales</taxon>
        <taxon>Polyporaceae</taxon>
        <taxon>Trametes</taxon>
    </lineage>
</organism>
<dbReference type="GO" id="GO:0006508">
    <property type="term" value="P:proteolysis"/>
    <property type="evidence" value="ECO:0007669"/>
    <property type="project" value="UniProtKB-KW"/>
</dbReference>
<dbReference type="InterPro" id="IPR050414">
    <property type="entry name" value="Fungal_M35_metalloproteases"/>
</dbReference>
<comment type="cofactor">
    <cofactor evidence="1">
        <name>Zn(2+)</name>
        <dbReference type="ChEBI" id="CHEBI:29105"/>
    </cofactor>
</comment>
<keyword evidence="7" id="KW-0482">Metalloprotease</keyword>
<evidence type="ECO:0000256" key="4">
    <source>
        <dbReference type="ARBA" id="ARBA00022723"/>
    </source>
</evidence>
<evidence type="ECO:0000256" key="8">
    <source>
        <dbReference type="SAM" id="SignalP"/>
    </source>
</evidence>
<dbReference type="InterPro" id="IPR029463">
    <property type="entry name" value="Lys_MEP"/>
</dbReference>
<evidence type="ECO:0000256" key="5">
    <source>
        <dbReference type="ARBA" id="ARBA00022801"/>
    </source>
</evidence>
<dbReference type="Pfam" id="PF14521">
    <property type="entry name" value="Aspzincin_M35"/>
    <property type="match status" value="1"/>
</dbReference>
<keyword evidence="5" id="KW-0378">Hydrolase</keyword>
<dbReference type="PANTHER" id="PTHR37016:SF3">
    <property type="entry name" value="NEUTRAL PROTEASE 2-RELATED"/>
    <property type="match status" value="1"/>
</dbReference>
<dbReference type="STRING" id="154538.A0A1M2VMZ5"/>
<evidence type="ECO:0000256" key="2">
    <source>
        <dbReference type="ARBA" id="ARBA00010279"/>
    </source>
</evidence>
<dbReference type="Proteomes" id="UP000184267">
    <property type="component" value="Unassembled WGS sequence"/>
</dbReference>
<dbReference type="PANTHER" id="PTHR37016">
    <property type="match status" value="1"/>
</dbReference>
<feature type="signal peptide" evidence="8">
    <location>
        <begin position="1"/>
        <end position="22"/>
    </location>
</feature>
<evidence type="ECO:0000256" key="1">
    <source>
        <dbReference type="ARBA" id="ARBA00001947"/>
    </source>
</evidence>
<evidence type="ECO:0000256" key="6">
    <source>
        <dbReference type="ARBA" id="ARBA00022833"/>
    </source>
</evidence>
<dbReference type="AlphaFoldDB" id="A0A1M2VMZ5"/>
<gene>
    <name evidence="10" type="ORF">TRAPUB_108</name>
</gene>
<keyword evidence="8" id="KW-0732">Signal</keyword>
<dbReference type="SMART" id="SM01351">
    <property type="entry name" value="Aspzincin_M35"/>
    <property type="match status" value="1"/>
</dbReference>
<sequence length="351" mass="36767">MFSSALRTALVALAASAVAVSAERGLSLKVSGPEAVDGVDNLKVTTTLVNTGDETLKLLNDPRGALHTLPANTFDIIADSGASPSFTGVKVKYVPSVAAKGTDESLFTVLAPGESVSVVHDLSAAYNFTTSGATTYTVEPSNLFHFVDPVTSEPVEIRADAEAHVAAVSGKLAIARRSRFSKRETYVGCSTSQKSALTTAAPNALTYATNAKSYLTANTASTTRYTTWFGTYTAARHSTVLSHFTNLAGNSYSTFTYDCTCTDSGTYAFVDPSDFGYITLCGAFWDAPATGTDSKAGTLIHESSHFTKNGGTDDVVYGQTAAKALAKSSPAQAITNADSHEYFAENNPSQS</sequence>
<name>A0A1M2VMZ5_TRAPU</name>
<dbReference type="OMA" id="RINCSCE"/>
<keyword evidence="3" id="KW-0645">Protease</keyword>
<keyword evidence="6" id="KW-0862">Zinc</keyword>
<dbReference type="InterPro" id="IPR034115">
    <property type="entry name" value="M35_peptidyl-Lys"/>
</dbReference>
<dbReference type="GO" id="GO:0046872">
    <property type="term" value="F:metal ion binding"/>
    <property type="evidence" value="ECO:0007669"/>
    <property type="project" value="UniProtKB-KW"/>
</dbReference>